<dbReference type="Pfam" id="PF18317">
    <property type="entry name" value="SDH_C"/>
    <property type="match status" value="1"/>
</dbReference>
<dbReference type="FunFam" id="3.40.50.720:FF:000172">
    <property type="entry name" value="Bifunctional 3-dehydroquinate dehydratase/shikimate dehydrogenase, chloroplastic"/>
    <property type="match status" value="1"/>
</dbReference>
<dbReference type="AlphaFoldDB" id="A0A3S3NES7"/>
<proteinExistence type="inferred from homology"/>
<gene>
    <name evidence="3" type="ORF">CKAN_02289400</name>
</gene>
<dbReference type="GO" id="GO:0003855">
    <property type="term" value="F:3-dehydroquinate dehydratase activity"/>
    <property type="evidence" value="ECO:0007669"/>
    <property type="project" value="InterPro"/>
</dbReference>
<name>A0A3S3NES7_9MAGN</name>
<dbReference type="CDD" id="cd00502">
    <property type="entry name" value="DHQase_I"/>
    <property type="match status" value="1"/>
</dbReference>
<evidence type="ECO:0000313" key="4">
    <source>
        <dbReference type="Proteomes" id="UP000283530"/>
    </source>
</evidence>
<protein>
    <submittedName>
        <fullName evidence="3">Dehydroquinase class I</fullName>
    </submittedName>
</protein>
<reference evidence="3 4" key="1">
    <citation type="journal article" date="2019" name="Nat. Plants">
        <title>Stout camphor tree genome fills gaps in understanding of flowering plant genome evolution.</title>
        <authorList>
            <person name="Chaw S.M."/>
            <person name="Liu Y.C."/>
            <person name="Wu Y.W."/>
            <person name="Wang H.Y."/>
            <person name="Lin C.I."/>
            <person name="Wu C.S."/>
            <person name="Ke H.M."/>
            <person name="Chang L.Y."/>
            <person name="Hsu C.Y."/>
            <person name="Yang H.T."/>
            <person name="Sudianto E."/>
            <person name="Hsu M.H."/>
            <person name="Wu K.P."/>
            <person name="Wang L.N."/>
            <person name="Leebens-Mack J.H."/>
            <person name="Tsai I.J."/>
        </authorList>
    </citation>
    <scope>NUCLEOTIDE SEQUENCE [LARGE SCALE GENOMIC DNA]</scope>
    <source>
        <strain evidence="4">cv. Chaw 1501</strain>
        <tissue evidence="3">Young leaves</tissue>
    </source>
</reference>
<organism evidence="3 4">
    <name type="scientific">Cinnamomum micranthum f. kanehirae</name>
    <dbReference type="NCBI Taxonomy" id="337451"/>
    <lineage>
        <taxon>Eukaryota</taxon>
        <taxon>Viridiplantae</taxon>
        <taxon>Streptophyta</taxon>
        <taxon>Embryophyta</taxon>
        <taxon>Tracheophyta</taxon>
        <taxon>Spermatophyta</taxon>
        <taxon>Magnoliopsida</taxon>
        <taxon>Magnoliidae</taxon>
        <taxon>Laurales</taxon>
        <taxon>Lauraceae</taxon>
        <taxon>Cinnamomum</taxon>
    </lineage>
</organism>
<dbReference type="OrthoDB" id="204377at2759"/>
<evidence type="ECO:0000259" key="2">
    <source>
        <dbReference type="Pfam" id="PF18317"/>
    </source>
</evidence>
<dbReference type="GO" id="GO:0019632">
    <property type="term" value="P:shikimate metabolic process"/>
    <property type="evidence" value="ECO:0007669"/>
    <property type="project" value="TreeGrafter"/>
</dbReference>
<dbReference type="PANTHER" id="PTHR21089:SF7">
    <property type="entry name" value="BIFUNCTIONAL 3-DEHYDROQUINATE DEHYDRATASE_SHIKIMATE DEHYDROGENASE, CHLOROPLASTIC-LIKE ISOFORM X1"/>
    <property type="match status" value="1"/>
</dbReference>
<dbReference type="Pfam" id="PF01487">
    <property type="entry name" value="DHquinase_I"/>
    <property type="match status" value="1"/>
</dbReference>
<dbReference type="SUPFAM" id="SSF53223">
    <property type="entry name" value="Aminoacid dehydrogenase-like, N-terminal domain"/>
    <property type="match status" value="1"/>
</dbReference>
<dbReference type="InterPro" id="IPR046346">
    <property type="entry name" value="Aminoacid_DH-like_N_sf"/>
</dbReference>
<dbReference type="SUPFAM" id="SSF51735">
    <property type="entry name" value="NAD(P)-binding Rossmann-fold domains"/>
    <property type="match status" value="1"/>
</dbReference>
<dbReference type="SUPFAM" id="SSF51569">
    <property type="entry name" value="Aldolase"/>
    <property type="match status" value="1"/>
</dbReference>
<dbReference type="InterPro" id="IPR001381">
    <property type="entry name" value="DHquinase_I"/>
</dbReference>
<dbReference type="PANTHER" id="PTHR21089">
    <property type="entry name" value="SHIKIMATE DEHYDROGENASE"/>
    <property type="match status" value="1"/>
</dbReference>
<feature type="domain" description="Shikimate dehydrogenase substrate binding N-terminal" evidence="1">
    <location>
        <begin position="251"/>
        <end position="331"/>
    </location>
</feature>
<dbReference type="HAMAP" id="MF_00222">
    <property type="entry name" value="Shikimate_DH_AroE"/>
    <property type="match status" value="1"/>
</dbReference>
<evidence type="ECO:0000313" key="3">
    <source>
        <dbReference type="EMBL" id="RWR93631.1"/>
    </source>
</evidence>
<dbReference type="Pfam" id="PF08501">
    <property type="entry name" value="Shikimate_dh_N"/>
    <property type="match status" value="1"/>
</dbReference>
<dbReference type="InterPro" id="IPR013708">
    <property type="entry name" value="Shikimate_DH-bd_N"/>
</dbReference>
<keyword evidence="4" id="KW-1185">Reference proteome</keyword>
<accession>A0A3S3NES7</accession>
<dbReference type="CDD" id="cd01065">
    <property type="entry name" value="NAD_bind_Shikimate_DH"/>
    <property type="match status" value="1"/>
</dbReference>
<dbReference type="InterPro" id="IPR036291">
    <property type="entry name" value="NAD(P)-bd_dom_sf"/>
</dbReference>
<dbReference type="STRING" id="337451.A0A3S3NES7"/>
<comment type="caution">
    <text evidence="3">The sequence shown here is derived from an EMBL/GenBank/DDBJ whole genome shotgun (WGS) entry which is preliminary data.</text>
</comment>
<dbReference type="Gene3D" id="3.40.50.720">
    <property type="entry name" value="NAD(P)-binding Rossmann-like Domain"/>
    <property type="match status" value="1"/>
</dbReference>
<dbReference type="InterPro" id="IPR041121">
    <property type="entry name" value="SDH_C"/>
</dbReference>
<dbReference type="EMBL" id="QPKB01000010">
    <property type="protein sequence ID" value="RWR93631.1"/>
    <property type="molecule type" value="Genomic_DNA"/>
</dbReference>
<dbReference type="GO" id="GO:0009423">
    <property type="term" value="P:chorismate biosynthetic process"/>
    <property type="evidence" value="ECO:0007669"/>
    <property type="project" value="TreeGrafter"/>
</dbReference>
<sequence length="527" mass="57215">MEKQDLLICTTLSGQTPEEMLASMTRAREEGANLVQLNFHSSHSINDVQKVIHQRILPVIVYYSLNTSIDLYEESEETKCFEVLGLALELGAEFVEIELGVANKFVSSTKLRKHSNTKMIVSYHSHGGTPLAKELGDFVHLMQSIGADIMKITTDGVVITDVAPIFHLLSHCQQPKSKVEWLTKCSSKAPLIASAAGDRGLISQLLSRKFGGYMVYGSVGGDSIPGLPTLASLRQVYKLEYMNADTKVFGLISNPVGHSKGPILHNPAFRHAGYNGIYVPMRVDDLKEFFRVYSGPEFAGFSVGIPYKEAIIGCCDEVDPLAQSIGAVNTIVRRPSDGKLIGYNTDCEAGITAIEDALRARPSANEQASQTSPLAGKLFVLIGAGGAGRALAFGAKIRGARIVIFDIDYERAKSLATAVSGEARPFKEKDNVLPEKGMILANATPVGMHPNSDKTPVTKEVLGAYDLVFDSVYTPRNTRLLKEAEEVGAIAVSGVEMFIRQAIGQFKLFTGGEAPEEVMRKIVLTQF</sequence>
<dbReference type="Proteomes" id="UP000283530">
    <property type="component" value="Unassembled WGS sequence"/>
</dbReference>
<dbReference type="InterPro" id="IPR022893">
    <property type="entry name" value="Shikimate_DH_fam"/>
</dbReference>
<dbReference type="GO" id="GO:0004764">
    <property type="term" value="F:shikimate 3-dehydrogenase (NADP+) activity"/>
    <property type="evidence" value="ECO:0007669"/>
    <property type="project" value="InterPro"/>
</dbReference>
<dbReference type="Gene3D" id="3.40.50.10860">
    <property type="entry name" value="Leucine Dehydrogenase, chain A, domain 1"/>
    <property type="match status" value="1"/>
</dbReference>
<evidence type="ECO:0000259" key="1">
    <source>
        <dbReference type="Pfam" id="PF08501"/>
    </source>
</evidence>
<feature type="domain" description="SDH C-terminal" evidence="2">
    <location>
        <begin position="494"/>
        <end position="524"/>
    </location>
</feature>
<dbReference type="InterPro" id="IPR013785">
    <property type="entry name" value="Aldolase_TIM"/>
</dbReference>
<dbReference type="Gene3D" id="3.20.20.70">
    <property type="entry name" value="Aldolase class I"/>
    <property type="match status" value="1"/>
</dbReference>